<keyword evidence="2" id="KW-1185">Reference proteome</keyword>
<proteinExistence type="predicted"/>
<evidence type="ECO:0000313" key="2">
    <source>
        <dbReference type="Proteomes" id="UP000076871"/>
    </source>
</evidence>
<dbReference type="EMBL" id="KV427688">
    <property type="protein sequence ID" value="KZT00340.1"/>
    <property type="molecule type" value="Genomic_DNA"/>
</dbReference>
<dbReference type="Proteomes" id="UP000076871">
    <property type="component" value="Unassembled WGS sequence"/>
</dbReference>
<evidence type="ECO:0000313" key="1">
    <source>
        <dbReference type="EMBL" id="KZT00340.1"/>
    </source>
</evidence>
<sequence length="161" mass="17978">MCLSLIHSSLPVGPAMQRTQLIQKTFAPHFKRLNDVLSRIRLGFASANEALRISTAPTTPRPGRLPQPILFSGPARPSVAYFSQLAATGIELNANRLMTFPPGAIKKVQSGETPVFKLPEPVVFEGRAKRSSTSWLHREGWIDCQSYAEVPRLHFRILYRV</sequence>
<organism evidence="1 2">
    <name type="scientific">Laetiporus sulphureus 93-53</name>
    <dbReference type="NCBI Taxonomy" id="1314785"/>
    <lineage>
        <taxon>Eukaryota</taxon>
        <taxon>Fungi</taxon>
        <taxon>Dikarya</taxon>
        <taxon>Basidiomycota</taxon>
        <taxon>Agaricomycotina</taxon>
        <taxon>Agaricomycetes</taxon>
        <taxon>Polyporales</taxon>
        <taxon>Laetiporus</taxon>
    </lineage>
</organism>
<protein>
    <submittedName>
        <fullName evidence="1">Uncharacterized protein</fullName>
    </submittedName>
</protein>
<dbReference type="AlphaFoldDB" id="A0A165B6B7"/>
<name>A0A165B6B7_9APHY</name>
<accession>A0A165B6B7</accession>
<dbReference type="GeneID" id="63827254"/>
<reference evidence="1 2" key="1">
    <citation type="journal article" date="2016" name="Mol. Biol. Evol.">
        <title>Comparative Genomics of Early-Diverging Mushroom-Forming Fungi Provides Insights into the Origins of Lignocellulose Decay Capabilities.</title>
        <authorList>
            <person name="Nagy L.G."/>
            <person name="Riley R."/>
            <person name="Tritt A."/>
            <person name="Adam C."/>
            <person name="Daum C."/>
            <person name="Floudas D."/>
            <person name="Sun H."/>
            <person name="Yadav J.S."/>
            <person name="Pangilinan J."/>
            <person name="Larsson K.H."/>
            <person name="Matsuura K."/>
            <person name="Barry K."/>
            <person name="Labutti K."/>
            <person name="Kuo R."/>
            <person name="Ohm R.A."/>
            <person name="Bhattacharya S.S."/>
            <person name="Shirouzu T."/>
            <person name="Yoshinaga Y."/>
            <person name="Martin F.M."/>
            <person name="Grigoriev I.V."/>
            <person name="Hibbett D.S."/>
        </authorList>
    </citation>
    <scope>NUCLEOTIDE SEQUENCE [LARGE SCALE GENOMIC DNA]</scope>
    <source>
        <strain evidence="1 2">93-53</strain>
    </source>
</reference>
<dbReference type="InParanoid" id="A0A165B6B7"/>
<gene>
    <name evidence="1" type="ORF">LAESUDRAFT_732357</name>
</gene>
<dbReference type="RefSeq" id="XP_040758080.1">
    <property type="nucleotide sequence ID" value="XM_040910225.1"/>
</dbReference>